<dbReference type="EMBL" id="CP071504">
    <property type="protein sequence ID" value="QSX28994.1"/>
    <property type="molecule type" value="Genomic_DNA"/>
</dbReference>
<dbReference type="AlphaFoldDB" id="A0A974XIM8"/>
<dbReference type="Gene3D" id="3.50.70.10">
    <property type="match status" value="1"/>
</dbReference>
<feature type="domain" description="Chalcone isomerase" evidence="2">
    <location>
        <begin position="27"/>
        <end position="189"/>
    </location>
</feature>
<evidence type="ECO:0000259" key="2">
    <source>
        <dbReference type="Pfam" id="PF16036"/>
    </source>
</evidence>
<accession>A0A974XIM8</accession>
<name>A0A974XIM8_9GAMM</name>
<dbReference type="RefSeq" id="WP_207324279.1">
    <property type="nucleotide sequence ID" value="NZ_CP071504.1"/>
</dbReference>
<feature type="signal peptide" evidence="1">
    <location>
        <begin position="1"/>
        <end position="21"/>
    </location>
</feature>
<protein>
    <submittedName>
        <fullName evidence="3">Chalcone isomerase family protein</fullName>
    </submittedName>
</protein>
<evidence type="ECO:0000313" key="4">
    <source>
        <dbReference type="Proteomes" id="UP000663281"/>
    </source>
</evidence>
<keyword evidence="1" id="KW-0732">Signal</keyword>
<evidence type="ECO:0000313" key="3">
    <source>
        <dbReference type="EMBL" id="QSX28994.1"/>
    </source>
</evidence>
<sequence length="190" mass="20249">MKFCFAILLALGLCASLPTQATTTPYEIGGISIPTELTQQGIPLQLNGAGVRSKFFMDLYVGGLYLPNKADTAANALQQPVAAVSLHIISGLITADKMRAAISEGFNEATAGNTEAIQADISRFMGLFEEEIKEGDQFLLYTSKETGVSAYKNGQLQDTIAGEAFRQALLNIWLGDAPAQGSLKKAMLGR</sequence>
<keyword evidence="3" id="KW-0413">Isomerase</keyword>
<dbReference type="Proteomes" id="UP000663281">
    <property type="component" value="Chromosome"/>
</dbReference>
<keyword evidence="4" id="KW-1185">Reference proteome</keyword>
<dbReference type="InterPro" id="IPR016087">
    <property type="entry name" value="Chalcone_isomerase"/>
</dbReference>
<dbReference type="InterPro" id="IPR036298">
    <property type="entry name" value="Chalcone_isomerase_sf"/>
</dbReference>
<dbReference type="GO" id="GO:0016872">
    <property type="term" value="F:intramolecular lyase activity"/>
    <property type="evidence" value="ECO:0007669"/>
    <property type="project" value="InterPro"/>
</dbReference>
<dbReference type="Pfam" id="PF16036">
    <property type="entry name" value="Chalcone_3"/>
    <property type="match status" value="1"/>
</dbReference>
<dbReference type="SUPFAM" id="SSF54626">
    <property type="entry name" value="Chalcone isomerase"/>
    <property type="match status" value="1"/>
</dbReference>
<reference evidence="3 4" key="1">
    <citation type="submission" date="2021-03" db="EMBL/GenBank/DDBJ databases">
        <title>Novel species identification of genus Shewanella.</title>
        <authorList>
            <person name="Liu G."/>
            <person name="Zhang Q."/>
        </authorList>
    </citation>
    <scope>NUCLEOTIDE SEQUENCE [LARGE SCALE GENOMIC DNA]</scope>
    <source>
        <strain evidence="3 4">FJAT-53726</strain>
    </source>
</reference>
<dbReference type="KEGG" id="scyp:JYB88_12105"/>
<evidence type="ECO:0000256" key="1">
    <source>
        <dbReference type="SAM" id="SignalP"/>
    </source>
</evidence>
<organism evidence="3 4">
    <name type="scientific">Shewanella cyperi</name>
    <dbReference type="NCBI Taxonomy" id="2814292"/>
    <lineage>
        <taxon>Bacteria</taxon>
        <taxon>Pseudomonadati</taxon>
        <taxon>Pseudomonadota</taxon>
        <taxon>Gammaproteobacteria</taxon>
        <taxon>Alteromonadales</taxon>
        <taxon>Shewanellaceae</taxon>
        <taxon>Shewanella</taxon>
    </lineage>
</organism>
<gene>
    <name evidence="3" type="ORF">JYB88_12105</name>
</gene>
<feature type="chain" id="PRO_5037685969" evidence="1">
    <location>
        <begin position="22"/>
        <end position="190"/>
    </location>
</feature>
<proteinExistence type="predicted"/>
<dbReference type="InterPro" id="IPR016088">
    <property type="entry name" value="Chalcone_isomerase_3-sand"/>
</dbReference>